<dbReference type="STRING" id="356660.SAMN05444336_102437"/>
<dbReference type="Pfam" id="PF02397">
    <property type="entry name" value="Bac_transf"/>
    <property type="match status" value="1"/>
</dbReference>
<dbReference type="Proteomes" id="UP000199118">
    <property type="component" value="Unassembled WGS sequence"/>
</dbReference>
<dbReference type="PANTHER" id="PTHR30576">
    <property type="entry name" value="COLANIC BIOSYNTHESIS UDP-GLUCOSE LIPID CARRIER TRANSFERASE"/>
    <property type="match status" value="1"/>
</dbReference>
<reference evidence="11 12" key="1">
    <citation type="submission" date="2016-10" db="EMBL/GenBank/DDBJ databases">
        <authorList>
            <person name="de Groot N.N."/>
        </authorList>
    </citation>
    <scope>NUCLEOTIDE SEQUENCE [LARGE SCALE GENOMIC DNA]</scope>
    <source>
        <strain evidence="11 12">DSM 17890</strain>
    </source>
</reference>
<dbReference type="OrthoDB" id="9808602at2"/>
<keyword evidence="5 9" id="KW-0812">Transmembrane</keyword>
<dbReference type="GO" id="GO:0016780">
    <property type="term" value="F:phosphotransferase activity, for other substituted phosphate groups"/>
    <property type="evidence" value="ECO:0007669"/>
    <property type="project" value="TreeGrafter"/>
</dbReference>
<dbReference type="RefSeq" id="WP_092680681.1">
    <property type="nucleotide sequence ID" value="NZ_FNMZ01000002.1"/>
</dbReference>
<gene>
    <name evidence="11" type="ORF">SAMN05444336_102437</name>
</gene>
<feature type="transmembrane region" description="Helical" evidence="9">
    <location>
        <begin position="39"/>
        <end position="62"/>
    </location>
</feature>
<accession>A0A1H2WN16</accession>
<dbReference type="GO" id="GO:0005886">
    <property type="term" value="C:plasma membrane"/>
    <property type="evidence" value="ECO:0007669"/>
    <property type="project" value="UniProtKB-SubCell"/>
</dbReference>
<organism evidence="11 12">
    <name type="scientific">Albimonas donghaensis</name>
    <dbReference type="NCBI Taxonomy" id="356660"/>
    <lineage>
        <taxon>Bacteria</taxon>
        <taxon>Pseudomonadati</taxon>
        <taxon>Pseudomonadota</taxon>
        <taxon>Alphaproteobacteria</taxon>
        <taxon>Rhodobacterales</taxon>
        <taxon>Paracoccaceae</taxon>
        <taxon>Albimonas</taxon>
    </lineage>
</organism>
<evidence type="ECO:0000256" key="7">
    <source>
        <dbReference type="ARBA" id="ARBA00023136"/>
    </source>
</evidence>
<evidence type="ECO:0000256" key="9">
    <source>
        <dbReference type="SAM" id="Phobius"/>
    </source>
</evidence>
<dbReference type="PANTHER" id="PTHR30576:SF4">
    <property type="entry name" value="UNDECAPRENYL-PHOSPHATE GALACTOSE PHOSPHOTRANSFERASE"/>
    <property type="match status" value="1"/>
</dbReference>
<feature type="domain" description="Bacterial sugar transferase" evidence="10">
    <location>
        <begin position="34"/>
        <end position="226"/>
    </location>
</feature>
<dbReference type="GO" id="GO:0000271">
    <property type="term" value="P:polysaccharide biosynthetic process"/>
    <property type="evidence" value="ECO:0007669"/>
    <property type="project" value="UniProtKB-KW"/>
</dbReference>
<comment type="subcellular location">
    <subcellularLocation>
        <location evidence="1">Cell membrane</location>
    </subcellularLocation>
</comment>
<keyword evidence="3" id="KW-1003">Cell membrane</keyword>
<dbReference type="AlphaFoldDB" id="A0A1H2WN16"/>
<dbReference type="EMBL" id="FNMZ01000002">
    <property type="protein sequence ID" value="SDW82022.1"/>
    <property type="molecule type" value="Genomic_DNA"/>
</dbReference>
<evidence type="ECO:0000256" key="6">
    <source>
        <dbReference type="ARBA" id="ARBA00022989"/>
    </source>
</evidence>
<comment type="similarity">
    <text evidence="2">Belongs to the bacterial sugar transferase family.</text>
</comment>
<sequence length="231" mass="25786">MKHLQPDGQFYAADAITPASGPSIFRVVYENGGKRLLDLVLAIALVPVLAPVILGLAALVWAKDGGKPFFGHTRIGRGGRKFRCWKIRSMVLDSQARLEKHLAENPAAAMEWRATRKLNDDPRITRVGRLIRKTSLDELPQLWNVLRGEMSFVGPRPVPEDELNECYGSARSVYCSLRPGITGLWQVSGRNEVSYAHRVSMDVEYLRRMAAGLDLWIILRTALVVVQPTGK</sequence>
<evidence type="ECO:0000313" key="11">
    <source>
        <dbReference type="EMBL" id="SDW82022.1"/>
    </source>
</evidence>
<evidence type="ECO:0000256" key="8">
    <source>
        <dbReference type="ARBA" id="ARBA00023169"/>
    </source>
</evidence>
<evidence type="ECO:0000256" key="3">
    <source>
        <dbReference type="ARBA" id="ARBA00022475"/>
    </source>
</evidence>
<keyword evidence="12" id="KW-1185">Reference proteome</keyword>
<protein>
    <submittedName>
        <fullName evidence="11">Sugar transferase involved in LPS biosynthesis (Colanic, teichoic acid)</fullName>
    </submittedName>
</protein>
<name>A0A1H2WN16_9RHOB</name>
<keyword evidence="4 11" id="KW-0808">Transferase</keyword>
<evidence type="ECO:0000256" key="2">
    <source>
        <dbReference type="ARBA" id="ARBA00006464"/>
    </source>
</evidence>
<keyword evidence="8" id="KW-0270">Exopolysaccharide synthesis</keyword>
<evidence type="ECO:0000256" key="5">
    <source>
        <dbReference type="ARBA" id="ARBA00022692"/>
    </source>
</evidence>
<keyword evidence="7 9" id="KW-0472">Membrane</keyword>
<evidence type="ECO:0000256" key="1">
    <source>
        <dbReference type="ARBA" id="ARBA00004236"/>
    </source>
</evidence>
<dbReference type="InterPro" id="IPR003362">
    <property type="entry name" value="Bact_transf"/>
</dbReference>
<evidence type="ECO:0000313" key="12">
    <source>
        <dbReference type="Proteomes" id="UP000199118"/>
    </source>
</evidence>
<evidence type="ECO:0000256" key="4">
    <source>
        <dbReference type="ARBA" id="ARBA00022679"/>
    </source>
</evidence>
<keyword evidence="6 9" id="KW-1133">Transmembrane helix</keyword>
<proteinExistence type="inferred from homology"/>
<evidence type="ECO:0000259" key="10">
    <source>
        <dbReference type="Pfam" id="PF02397"/>
    </source>
</evidence>